<sequence>MFEYRNPDSCTHSISTVDSYGSEECSSNSDHEYPKYTTDVATFSKNSIDSVVEVSEVPGKGRCLFVRKEFEPGSVIFVESPLFMILPSSKQDLWEKLTSLNEESAFTLPPLWHKAALLSIIEGTEESNKIMSNKWVEHPDQEVSADVYRILGSICTLVDGNYYYNGLQISPEMYQLYLQVWPLNAFGRSSDPDGLVIYDKISYVAHSCNPSCCWHHTDDENFILRARKKLVPGDEITISYLGESDLLSPTFKRRTLLQNWHFFCTCDRCSIPVDLCRGFLCKYCHYGTIFLRYDSYTDKHTSTECQMCKYKFTESETNEYIDLERAYMFRIDEIDRSDLMDIFQVYDHAKNVFRQHWSLYQLETMLYEYYKENGNLEQAKIYLLLRLHYVDRAFSGPLYLVAFMHEELADILTNLARVDQDATKMENPNSDIGTLNMIMSYYYNAAALLAILCGYNHNYYYSVVSKRHQVEQLAVSLMKKVSPLDSTNKE</sequence>
<protein>
    <recommendedName>
        <fullName evidence="1">SET domain-containing protein</fullName>
    </recommendedName>
</protein>
<dbReference type="SUPFAM" id="SSF82199">
    <property type="entry name" value="SET domain"/>
    <property type="match status" value="1"/>
</dbReference>
<evidence type="ECO:0000313" key="2">
    <source>
        <dbReference type="EMBL" id="UKK00561.2"/>
    </source>
</evidence>
<dbReference type="EMBL" id="CP056069">
    <property type="protein sequence ID" value="UKK00561.2"/>
    <property type="molecule type" value="Genomic_DNA"/>
</dbReference>
<evidence type="ECO:0000259" key="1">
    <source>
        <dbReference type="PROSITE" id="PS50280"/>
    </source>
</evidence>
<organism evidence="2 3">
    <name type="scientific">Theileria orientalis</name>
    <dbReference type="NCBI Taxonomy" id="68886"/>
    <lineage>
        <taxon>Eukaryota</taxon>
        <taxon>Sar</taxon>
        <taxon>Alveolata</taxon>
        <taxon>Apicomplexa</taxon>
        <taxon>Aconoidasida</taxon>
        <taxon>Piroplasmida</taxon>
        <taxon>Theileriidae</taxon>
        <taxon>Theileria</taxon>
    </lineage>
</organism>
<accession>A0A976MAB3</accession>
<dbReference type="AlphaFoldDB" id="A0A976MAB3"/>
<dbReference type="Gene3D" id="2.170.270.10">
    <property type="entry name" value="SET domain"/>
    <property type="match status" value="1"/>
</dbReference>
<dbReference type="PANTHER" id="PTHR12197">
    <property type="entry name" value="HISTONE-LYSINE N-METHYLTRANSFERASE SMYD"/>
    <property type="match status" value="1"/>
</dbReference>
<dbReference type="InterPro" id="IPR046341">
    <property type="entry name" value="SET_dom_sf"/>
</dbReference>
<dbReference type="Pfam" id="PF00856">
    <property type="entry name" value="SET"/>
    <property type="match status" value="1"/>
</dbReference>
<gene>
    <name evidence="2" type="ORF">MACK_000635</name>
</gene>
<name>A0A976MAB3_THEOR</name>
<dbReference type="PANTHER" id="PTHR12197:SF292">
    <property type="entry name" value="SET DOMAIN-CONTAINING PROTEIN"/>
    <property type="match status" value="1"/>
</dbReference>
<evidence type="ECO:0000313" key="3">
    <source>
        <dbReference type="Proteomes" id="UP000244811"/>
    </source>
</evidence>
<feature type="domain" description="SET" evidence="1">
    <location>
        <begin position="50"/>
        <end position="241"/>
    </location>
</feature>
<dbReference type="PROSITE" id="PS50280">
    <property type="entry name" value="SET"/>
    <property type="match status" value="1"/>
</dbReference>
<reference evidence="2" key="1">
    <citation type="submission" date="2022-07" db="EMBL/GenBank/DDBJ databases">
        <title>Evaluation of T. orientalis genome assembly methods using nanopore sequencing and analysis of variation between genomes.</title>
        <authorList>
            <person name="Yam J."/>
            <person name="Micallef M.L."/>
            <person name="Liu M."/>
            <person name="Djordjevic S.P."/>
            <person name="Bogema D.R."/>
            <person name="Jenkins C."/>
        </authorList>
    </citation>
    <scope>NUCLEOTIDE SEQUENCE</scope>
    <source>
        <strain evidence="2">Goon Nure</strain>
    </source>
</reference>
<dbReference type="SMART" id="SM00317">
    <property type="entry name" value="SET"/>
    <property type="match status" value="1"/>
</dbReference>
<dbReference type="Gene3D" id="1.25.40.10">
    <property type="entry name" value="Tetratricopeptide repeat domain"/>
    <property type="match status" value="1"/>
</dbReference>
<proteinExistence type="predicted"/>
<dbReference type="InterPro" id="IPR050869">
    <property type="entry name" value="H3K4_H4K5_MeTrfase"/>
</dbReference>
<dbReference type="CDD" id="cd20071">
    <property type="entry name" value="SET_SMYD"/>
    <property type="match status" value="1"/>
</dbReference>
<dbReference type="InterPro" id="IPR001214">
    <property type="entry name" value="SET_dom"/>
</dbReference>
<dbReference type="InterPro" id="IPR011990">
    <property type="entry name" value="TPR-like_helical_dom_sf"/>
</dbReference>
<dbReference type="Proteomes" id="UP000244811">
    <property type="component" value="Chromosome 1"/>
</dbReference>